<comment type="subcellular location">
    <subcellularLocation>
        <location evidence="1">Membrane</location>
        <topology evidence="1">Multi-pass membrane protein</topology>
    </subcellularLocation>
</comment>
<accession>A0A830HKC2</accession>
<dbReference type="EMBL" id="BNJQ01000015">
    <property type="protein sequence ID" value="GHP07043.1"/>
    <property type="molecule type" value="Genomic_DNA"/>
</dbReference>
<evidence type="ECO:0000256" key="3">
    <source>
        <dbReference type="ARBA" id="ARBA00022989"/>
    </source>
</evidence>
<feature type="transmembrane region" description="Helical" evidence="6">
    <location>
        <begin position="584"/>
        <end position="607"/>
    </location>
</feature>
<evidence type="ECO:0000313" key="8">
    <source>
        <dbReference type="EMBL" id="GHP07043.1"/>
    </source>
</evidence>
<dbReference type="InterPro" id="IPR049452">
    <property type="entry name" value="Anoctamin_TM"/>
</dbReference>
<dbReference type="OrthoDB" id="509238at2759"/>
<dbReference type="AlphaFoldDB" id="A0A830HKC2"/>
<evidence type="ECO:0000256" key="4">
    <source>
        <dbReference type="ARBA" id="ARBA00023136"/>
    </source>
</evidence>
<dbReference type="GO" id="GO:0016020">
    <property type="term" value="C:membrane"/>
    <property type="evidence" value="ECO:0007669"/>
    <property type="project" value="UniProtKB-SubCell"/>
</dbReference>
<dbReference type="GO" id="GO:0005254">
    <property type="term" value="F:chloride channel activity"/>
    <property type="evidence" value="ECO:0007669"/>
    <property type="project" value="TreeGrafter"/>
</dbReference>
<keyword evidence="9" id="KW-1185">Reference proteome</keyword>
<dbReference type="Pfam" id="PF04547">
    <property type="entry name" value="Anoctamin"/>
    <property type="match status" value="1"/>
</dbReference>
<keyword evidence="3 6" id="KW-1133">Transmembrane helix</keyword>
<gene>
    <name evidence="8" type="ORF">PPROV_000578600</name>
</gene>
<feature type="transmembrane region" description="Helical" evidence="6">
    <location>
        <begin position="327"/>
        <end position="350"/>
    </location>
</feature>
<protein>
    <submittedName>
        <fullName evidence="8">Anoctamin-8</fullName>
    </submittedName>
</protein>
<feature type="transmembrane region" description="Helical" evidence="6">
    <location>
        <begin position="194"/>
        <end position="217"/>
    </location>
</feature>
<name>A0A830HKC2_9CHLO</name>
<evidence type="ECO:0000256" key="1">
    <source>
        <dbReference type="ARBA" id="ARBA00004141"/>
    </source>
</evidence>
<feature type="transmembrane region" description="Helical" evidence="6">
    <location>
        <begin position="380"/>
        <end position="400"/>
    </location>
</feature>
<reference evidence="8" key="1">
    <citation type="submission" date="2020-10" db="EMBL/GenBank/DDBJ databases">
        <title>Unveiling of a novel bifunctional photoreceptor, Dualchrome1, isolated from a cosmopolitan green alga.</title>
        <authorList>
            <person name="Suzuki S."/>
            <person name="Kawachi M."/>
        </authorList>
    </citation>
    <scope>NUCLEOTIDE SEQUENCE</scope>
    <source>
        <strain evidence="8">NIES 2893</strain>
    </source>
</reference>
<evidence type="ECO:0000259" key="7">
    <source>
        <dbReference type="Pfam" id="PF04547"/>
    </source>
</evidence>
<feature type="domain" description="Anoctamin transmembrane" evidence="7">
    <location>
        <begin position="188"/>
        <end position="709"/>
    </location>
</feature>
<feature type="region of interest" description="Disordered" evidence="5">
    <location>
        <begin position="493"/>
        <end position="520"/>
    </location>
</feature>
<keyword evidence="2 6" id="KW-0812">Transmembrane</keyword>
<dbReference type="PANTHER" id="PTHR12308">
    <property type="entry name" value="ANOCTAMIN"/>
    <property type="match status" value="1"/>
</dbReference>
<evidence type="ECO:0000256" key="2">
    <source>
        <dbReference type="ARBA" id="ARBA00022692"/>
    </source>
</evidence>
<dbReference type="Proteomes" id="UP000660262">
    <property type="component" value="Unassembled WGS sequence"/>
</dbReference>
<sequence length="1053" mass="120750">MRIGSPLYRLQQEAMRMRLQCRRIDFERFEDFYIDENFYPNLGFEDFSRGEKQKLLLNVIQAVPTNEAALLRGVLQGTAKVAHSSASPWYAARAIQPSTAHATSQNVDDVYRSKRREPHVAGISLSHYIKYRVVKDFVVLHDAVQRHNLLEHWRISSLGSREYWRTELLDYFSESKQNEYAALERALKYYGHKIGFYLGFLSYFTNWLVAPALAGIFCFGLEFVPSEYESQISNDTSGDEKFDDQYDHPMMFAFGLFLCLWNTAVVRGWETKSKELAFRWKVDDYAVRNPMPNPLSTAPVRLQYVGGGWAYRAVMTRIQRRNQLRNTLLVSLPIFLLFLGCVVGYTYGVFELDDFLERQREFFDNFDDKRLKKKNWKGELAFYGATGLQAVVIWLLNTVYDKVAVWCTKRENHETIELFDSAVAMKVLAFKFCNNYSSLFYYAYYKYDIDGVAAQLASILVVTQLLNNFTEYMIPWLSGSKLATEKAEDMVRRLEKTKRSARSQADDPEGGGDDGTGPSDIGSLAANMTKELQEANNELVKQAKSGTGGGAVSNLKETYSEARDEVTMEDQCVALEFAEILIQFGFVSMFGAAWPLAPLLALLNNFFEVRLDIWKFSKLQRRPVSERVNSVGPFWKVAFEIFCLFGICNHCFLLCVSSNTMREYFFPKISMTERIMVAFIAENFFLLCYALVRIVSLDYIPQWMVLKKKEPLRFVRDAYRAGCALRERSYRMMLANPFVTRKQICKNEDIDENSAERYLKIVRYVDGMSLDERKQLMYNSSTTIYAFLTTIMLKARCGQWTDQGECPTAPGLLRQLVPITNLRRAYDIGKRVRESAYAIWEAHQDVTVMGSRSATVMSIRQFACIDAGCTLPQAERYCRLVRYVDRSGGNPYEVLAQLTVGYPRGLMDVLAVIAEEAAPDPGEPVPAELGPHIDPVVYAKRAFERADVVRRKMFERWVLDKQMGTDELVTAVAEEMGANPPQLHRYLLIKRYCDSLDDRRRKDVLVYAQSGTLALTSNINALIREGAWRDPGEMSFLHFIPPIVVDHSDLDGN</sequence>
<dbReference type="InterPro" id="IPR007632">
    <property type="entry name" value="Anoctamin"/>
</dbReference>
<evidence type="ECO:0000256" key="6">
    <source>
        <dbReference type="SAM" id="Phobius"/>
    </source>
</evidence>
<organism evidence="8 9">
    <name type="scientific">Pycnococcus provasolii</name>
    <dbReference type="NCBI Taxonomy" id="41880"/>
    <lineage>
        <taxon>Eukaryota</taxon>
        <taxon>Viridiplantae</taxon>
        <taxon>Chlorophyta</taxon>
        <taxon>Pseudoscourfieldiophyceae</taxon>
        <taxon>Pseudoscourfieldiales</taxon>
        <taxon>Pycnococcaceae</taxon>
        <taxon>Pycnococcus</taxon>
    </lineage>
</organism>
<dbReference type="PANTHER" id="PTHR12308:SF73">
    <property type="entry name" value="ANOCTAMIN"/>
    <property type="match status" value="1"/>
</dbReference>
<proteinExistence type="predicted"/>
<evidence type="ECO:0000313" key="9">
    <source>
        <dbReference type="Proteomes" id="UP000660262"/>
    </source>
</evidence>
<feature type="transmembrane region" description="Helical" evidence="6">
    <location>
        <begin position="634"/>
        <end position="655"/>
    </location>
</feature>
<feature type="transmembrane region" description="Helical" evidence="6">
    <location>
        <begin position="250"/>
        <end position="269"/>
    </location>
</feature>
<evidence type="ECO:0000256" key="5">
    <source>
        <dbReference type="SAM" id="MobiDB-lite"/>
    </source>
</evidence>
<feature type="transmembrane region" description="Helical" evidence="6">
    <location>
        <begin position="675"/>
        <end position="692"/>
    </location>
</feature>
<comment type="caution">
    <text evidence="8">The sequence shown here is derived from an EMBL/GenBank/DDBJ whole genome shotgun (WGS) entry which is preliminary data.</text>
</comment>
<keyword evidence="4 6" id="KW-0472">Membrane</keyword>